<keyword evidence="1" id="KW-0805">Transcription regulation</keyword>
<dbReference type="InterPro" id="IPR018060">
    <property type="entry name" value="HTH_AraC"/>
</dbReference>
<accession>A0A4Z0W2I7</accession>
<dbReference type="SUPFAM" id="SSF52317">
    <property type="entry name" value="Class I glutamine amidotransferase-like"/>
    <property type="match status" value="1"/>
</dbReference>
<dbReference type="SMART" id="SM00342">
    <property type="entry name" value="HTH_ARAC"/>
    <property type="match status" value="1"/>
</dbReference>
<evidence type="ECO:0000259" key="4">
    <source>
        <dbReference type="PROSITE" id="PS01124"/>
    </source>
</evidence>
<dbReference type="Gene3D" id="3.40.50.880">
    <property type="match status" value="1"/>
</dbReference>
<dbReference type="PANTHER" id="PTHR46796">
    <property type="entry name" value="HTH-TYPE TRANSCRIPTIONAL ACTIVATOR RHAS-RELATED"/>
    <property type="match status" value="1"/>
</dbReference>
<gene>
    <name evidence="5" type="ORF">E4656_17985</name>
</gene>
<dbReference type="Gene3D" id="1.10.10.60">
    <property type="entry name" value="Homeodomain-like"/>
    <property type="match status" value="1"/>
</dbReference>
<dbReference type="GO" id="GO:0003700">
    <property type="term" value="F:DNA-binding transcription factor activity"/>
    <property type="evidence" value="ECO:0007669"/>
    <property type="project" value="InterPro"/>
</dbReference>
<dbReference type="OrthoDB" id="9803764at2"/>
<evidence type="ECO:0000256" key="2">
    <source>
        <dbReference type="ARBA" id="ARBA00023125"/>
    </source>
</evidence>
<keyword evidence="3" id="KW-0804">Transcription</keyword>
<evidence type="ECO:0000313" key="6">
    <source>
        <dbReference type="Proteomes" id="UP000297475"/>
    </source>
</evidence>
<dbReference type="GO" id="GO:0043565">
    <property type="term" value="F:sequence-specific DNA binding"/>
    <property type="evidence" value="ECO:0007669"/>
    <property type="project" value="InterPro"/>
</dbReference>
<dbReference type="EMBL" id="SRMF01000012">
    <property type="protein sequence ID" value="TGG90616.1"/>
    <property type="molecule type" value="Genomic_DNA"/>
</dbReference>
<dbReference type="InterPro" id="IPR009057">
    <property type="entry name" value="Homeodomain-like_sf"/>
</dbReference>
<comment type="caution">
    <text evidence="5">The sequence shown here is derived from an EMBL/GenBank/DDBJ whole genome shotgun (WGS) entry which is preliminary data.</text>
</comment>
<proteinExistence type="predicted"/>
<dbReference type="Proteomes" id="UP000297475">
    <property type="component" value="Unassembled WGS sequence"/>
</dbReference>
<organism evidence="5 6">
    <name type="scientific">Natronospirillum operosum</name>
    <dbReference type="NCBI Taxonomy" id="2759953"/>
    <lineage>
        <taxon>Bacteria</taxon>
        <taxon>Pseudomonadati</taxon>
        <taxon>Pseudomonadota</taxon>
        <taxon>Gammaproteobacteria</taxon>
        <taxon>Oceanospirillales</taxon>
        <taxon>Natronospirillaceae</taxon>
        <taxon>Natronospirillum</taxon>
    </lineage>
</organism>
<sequence>MKLMILLTDRCLGSLPVSLIDALITVNYCHIKAAGRAPLFEWKTVSVDGQPVLPFNGVPLPADCSLAEALADRSAPVSDQLWVVPSVYDAISSQTKIEAVLEQLSPMVDGVAEHYRRGGLVGSCCTGSFLLARAGLFSHSPALMHWRSEANFRQLFPGVRTDTRSVLADYGRIICTTGGAQTAHHLVLHLAERYGSRQLALTSARMMLVDPTPTPPPVYSVTDDVQAHADDLVRAAMTRLRESLHQTVSLEQMAAELSISTRQLVRRFQQATGLSPLKFLQKERLKRACQYLESSQLTSARVALEVGYQDESHFRRLFKRELGMTMEQYRAQFGPLREAQP</sequence>
<keyword evidence="2" id="KW-0238">DNA-binding</keyword>
<keyword evidence="6" id="KW-1185">Reference proteome</keyword>
<dbReference type="PROSITE" id="PS01124">
    <property type="entry name" value="HTH_ARAC_FAMILY_2"/>
    <property type="match status" value="1"/>
</dbReference>
<evidence type="ECO:0000256" key="3">
    <source>
        <dbReference type="ARBA" id="ARBA00023163"/>
    </source>
</evidence>
<dbReference type="InterPro" id="IPR029062">
    <property type="entry name" value="Class_I_gatase-like"/>
</dbReference>
<dbReference type="InterPro" id="IPR050204">
    <property type="entry name" value="AraC_XylS_family_regulators"/>
</dbReference>
<protein>
    <submittedName>
        <fullName evidence="5">Helix-turn-helix domain-containing protein</fullName>
    </submittedName>
</protein>
<dbReference type="SUPFAM" id="SSF46689">
    <property type="entry name" value="Homeodomain-like"/>
    <property type="match status" value="2"/>
</dbReference>
<feature type="domain" description="HTH araC/xylS-type" evidence="4">
    <location>
        <begin position="234"/>
        <end position="332"/>
    </location>
</feature>
<dbReference type="AlphaFoldDB" id="A0A4Z0W2I7"/>
<evidence type="ECO:0000313" key="5">
    <source>
        <dbReference type="EMBL" id="TGG90616.1"/>
    </source>
</evidence>
<name>A0A4Z0W2I7_9GAMM</name>
<dbReference type="Pfam" id="PF12833">
    <property type="entry name" value="HTH_18"/>
    <property type="match status" value="1"/>
</dbReference>
<dbReference type="RefSeq" id="WP_135484704.1">
    <property type="nucleotide sequence ID" value="NZ_SRMF01000012.1"/>
</dbReference>
<evidence type="ECO:0000256" key="1">
    <source>
        <dbReference type="ARBA" id="ARBA00023015"/>
    </source>
</evidence>
<reference evidence="5 6" key="1">
    <citation type="submission" date="2019-04" db="EMBL/GenBank/DDBJ databases">
        <title>Natronospirillum operosus gen. nov., sp. nov., a haloalkaliphilic satellite isolated from decaying biomass of laboratory culture of cyanobacterium Geitlerinema sp. and proposal of Natronospirillaceae fam. nov. and Saccharospirillaceae fam. nov.</title>
        <authorList>
            <person name="Kevbrin V."/>
            <person name="Boltyanskaya Y."/>
            <person name="Koziaeva V."/>
            <person name="Grouzdev D.S."/>
            <person name="Park M."/>
            <person name="Cho J."/>
        </authorList>
    </citation>
    <scope>NUCLEOTIDE SEQUENCE [LARGE SCALE GENOMIC DNA]</scope>
    <source>
        <strain evidence="5 6">G-116</strain>
    </source>
</reference>